<organism evidence="1 2">
    <name type="scientific">Elysia crispata</name>
    <name type="common">lettuce slug</name>
    <dbReference type="NCBI Taxonomy" id="231223"/>
    <lineage>
        <taxon>Eukaryota</taxon>
        <taxon>Metazoa</taxon>
        <taxon>Spiralia</taxon>
        <taxon>Lophotrochozoa</taxon>
        <taxon>Mollusca</taxon>
        <taxon>Gastropoda</taxon>
        <taxon>Heterobranchia</taxon>
        <taxon>Euthyneura</taxon>
        <taxon>Panpulmonata</taxon>
        <taxon>Sacoglossa</taxon>
        <taxon>Placobranchoidea</taxon>
        <taxon>Plakobranchidae</taxon>
        <taxon>Elysia</taxon>
    </lineage>
</organism>
<comment type="caution">
    <text evidence="1">The sequence shown here is derived from an EMBL/GenBank/DDBJ whole genome shotgun (WGS) entry which is preliminary data.</text>
</comment>
<reference evidence="1" key="1">
    <citation type="journal article" date="2023" name="G3 (Bethesda)">
        <title>A reference genome for the long-term kleptoplast-retaining sea slug Elysia crispata morphotype clarki.</title>
        <authorList>
            <person name="Eastman K.E."/>
            <person name="Pendleton A.L."/>
            <person name="Shaikh M.A."/>
            <person name="Suttiyut T."/>
            <person name="Ogas R."/>
            <person name="Tomko P."/>
            <person name="Gavelis G."/>
            <person name="Widhalm J.R."/>
            <person name="Wisecaver J.H."/>
        </authorList>
    </citation>
    <scope>NUCLEOTIDE SEQUENCE</scope>
    <source>
        <strain evidence="1">ECLA1</strain>
    </source>
</reference>
<keyword evidence="2" id="KW-1185">Reference proteome</keyword>
<name>A0AAE0Y6X2_9GAST</name>
<protein>
    <submittedName>
        <fullName evidence="1">Uncharacterized protein</fullName>
    </submittedName>
</protein>
<dbReference type="EMBL" id="JAWDGP010006834">
    <property type="protein sequence ID" value="KAK3734862.1"/>
    <property type="molecule type" value="Genomic_DNA"/>
</dbReference>
<proteinExistence type="predicted"/>
<evidence type="ECO:0000313" key="2">
    <source>
        <dbReference type="Proteomes" id="UP001283361"/>
    </source>
</evidence>
<evidence type="ECO:0000313" key="1">
    <source>
        <dbReference type="EMBL" id="KAK3734862.1"/>
    </source>
</evidence>
<gene>
    <name evidence="1" type="ORF">RRG08_038889</name>
</gene>
<dbReference type="Proteomes" id="UP001283361">
    <property type="component" value="Unassembled WGS sequence"/>
</dbReference>
<sequence>MSTILCPAPGCEIEGPTITPMEVLTSLIDINSTMAHAAITPAPTPVAAGKAEKDRGEPVRTFAARLKVCNSENNCTSSVDYSDGMVRDALIRGLEDEGIRLSILGEPKQNMSLEKALWYDEEKERGKRSASCLLEGNLQTVAAAASSCKRHEKNSSSD</sequence>
<accession>A0AAE0Y6X2</accession>
<dbReference type="AlphaFoldDB" id="A0AAE0Y6X2"/>